<gene>
    <name evidence="1" type="ORF">PanWU01x14_210070</name>
</gene>
<dbReference type="EMBL" id="JXTB01000222">
    <property type="protein sequence ID" value="PON52296.1"/>
    <property type="molecule type" value="Genomic_DNA"/>
</dbReference>
<dbReference type="AlphaFoldDB" id="A0A2P5BU36"/>
<organism evidence="1 2">
    <name type="scientific">Parasponia andersonii</name>
    <name type="common">Sponia andersonii</name>
    <dbReference type="NCBI Taxonomy" id="3476"/>
    <lineage>
        <taxon>Eukaryota</taxon>
        <taxon>Viridiplantae</taxon>
        <taxon>Streptophyta</taxon>
        <taxon>Embryophyta</taxon>
        <taxon>Tracheophyta</taxon>
        <taxon>Spermatophyta</taxon>
        <taxon>Magnoliopsida</taxon>
        <taxon>eudicotyledons</taxon>
        <taxon>Gunneridae</taxon>
        <taxon>Pentapetalae</taxon>
        <taxon>rosids</taxon>
        <taxon>fabids</taxon>
        <taxon>Rosales</taxon>
        <taxon>Cannabaceae</taxon>
        <taxon>Parasponia</taxon>
    </lineage>
</organism>
<reference evidence="2" key="1">
    <citation type="submission" date="2016-06" db="EMBL/GenBank/DDBJ databases">
        <title>Parallel loss of symbiosis genes in relatives of nitrogen-fixing non-legume Parasponia.</title>
        <authorList>
            <person name="Van Velzen R."/>
            <person name="Holmer R."/>
            <person name="Bu F."/>
            <person name="Rutten L."/>
            <person name="Van Zeijl A."/>
            <person name="Liu W."/>
            <person name="Santuari L."/>
            <person name="Cao Q."/>
            <person name="Sharma T."/>
            <person name="Shen D."/>
            <person name="Roswanjaya Y."/>
            <person name="Wardhani T."/>
            <person name="Kalhor M.S."/>
            <person name="Jansen J."/>
            <person name="Van den Hoogen J."/>
            <person name="Gungor B."/>
            <person name="Hartog M."/>
            <person name="Hontelez J."/>
            <person name="Verver J."/>
            <person name="Yang W.-C."/>
            <person name="Schijlen E."/>
            <person name="Repin R."/>
            <person name="Schilthuizen M."/>
            <person name="Schranz E."/>
            <person name="Heidstra R."/>
            <person name="Miyata K."/>
            <person name="Fedorova E."/>
            <person name="Kohlen W."/>
            <person name="Bisseling T."/>
            <person name="Smit S."/>
            <person name="Geurts R."/>
        </authorList>
    </citation>
    <scope>NUCLEOTIDE SEQUENCE [LARGE SCALE GENOMIC DNA]</scope>
    <source>
        <strain evidence="2">cv. WU1-14</strain>
    </source>
</reference>
<accession>A0A2P5BU36</accession>
<keyword evidence="2" id="KW-1185">Reference proteome</keyword>
<comment type="caution">
    <text evidence="1">The sequence shown here is derived from an EMBL/GenBank/DDBJ whole genome shotgun (WGS) entry which is preliminary data.</text>
</comment>
<dbReference type="Proteomes" id="UP000237105">
    <property type="component" value="Unassembled WGS sequence"/>
</dbReference>
<evidence type="ECO:0000313" key="1">
    <source>
        <dbReference type="EMBL" id="PON52296.1"/>
    </source>
</evidence>
<sequence length="210" mass="24300">MEIYAAMWIPITMVERHEIQLERSNSTEYLRYCGRVTTDDRLLELMKEIQKENYYNSGVQLQQDNCNKIGWLSRTFGRRENSLDEIKKNIHDFKKNLDEEMISQYNEADLAREFGTDSRGLVFTWGSNPFSSPSAVGEVSHSDQLRADIAKFLLITNVMAPVDGLREHVTAGLRYCNSRRVYSSPSPFRPSQLVNHILGSFIRDNNDKIK</sequence>
<name>A0A2P5BU36_PARAD</name>
<evidence type="ECO:0000313" key="2">
    <source>
        <dbReference type="Proteomes" id="UP000237105"/>
    </source>
</evidence>
<protein>
    <submittedName>
        <fullName evidence="1">Uncharacterized protein</fullName>
    </submittedName>
</protein>
<proteinExistence type="predicted"/>